<keyword evidence="7" id="KW-1185">Reference proteome</keyword>
<protein>
    <submittedName>
        <fullName evidence="6">Lytic transglycosylase domain-containing protein</fullName>
    </submittedName>
</protein>
<dbReference type="GO" id="GO:0004553">
    <property type="term" value="F:hydrolase activity, hydrolyzing O-glycosyl compounds"/>
    <property type="evidence" value="ECO:0007669"/>
    <property type="project" value="InterPro"/>
</dbReference>
<keyword evidence="3 4" id="KW-0732">Signal</keyword>
<dbReference type="RefSeq" id="WP_185664808.1">
    <property type="nucleotide sequence ID" value="NZ_JACLAW010000010.1"/>
</dbReference>
<dbReference type="Gene3D" id="1.25.20.10">
    <property type="entry name" value="Bacterial muramidases"/>
    <property type="match status" value="1"/>
</dbReference>
<feature type="signal peptide" evidence="4">
    <location>
        <begin position="1"/>
        <end position="25"/>
    </location>
</feature>
<evidence type="ECO:0000313" key="6">
    <source>
        <dbReference type="EMBL" id="MBC2666504.1"/>
    </source>
</evidence>
<comment type="similarity">
    <text evidence="1">Belongs to the transglycosylase Slt family.</text>
</comment>
<feature type="domain" description="Transglycosylase SLT" evidence="5">
    <location>
        <begin position="522"/>
        <end position="625"/>
    </location>
</feature>
<dbReference type="PANTHER" id="PTHR37423:SF2">
    <property type="entry name" value="MEMBRANE-BOUND LYTIC MUREIN TRANSGLYCOSYLASE C"/>
    <property type="match status" value="1"/>
</dbReference>
<dbReference type="InterPro" id="IPR008939">
    <property type="entry name" value="Lytic_TGlycosylase_superhlx_U"/>
</dbReference>
<organism evidence="6 7">
    <name type="scientific">Novosphingobium flavum</name>
    <dbReference type="NCBI Taxonomy" id="1778672"/>
    <lineage>
        <taxon>Bacteria</taxon>
        <taxon>Pseudomonadati</taxon>
        <taxon>Pseudomonadota</taxon>
        <taxon>Alphaproteobacteria</taxon>
        <taxon>Sphingomonadales</taxon>
        <taxon>Sphingomonadaceae</taxon>
        <taxon>Novosphingobium</taxon>
    </lineage>
</organism>
<dbReference type="Gene3D" id="1.10.530.10">
    <property type="match status" value="1"/>
</dbReference>
<dbReference type="SUPFAM" id="SSF53955">
    <property type="entry name" value="Lysozyme-like"/>
    <property type="match status" value="1"/>
</dbReference>
<evidence type="ECO:0000256" key="1">
    <source>
        <dbReference type="ARBA" id="ARBA00007734"/>
    </source>
</evidence>
<feature type="chain" id="PRO_5030798788" evidence="4">
    <location>
        <begin position="26"/>
        <end position="684"/>
    </location>
</feature>
<dbReference type="AlphaFoldDB" id="A0A7X1FTC9"/>
<comment type="caution">
    <text evidence="6">The sequence shown here is derived from an EMBL/GenBank/DDBJ whole genome shotgun (WGS) entry which is preliminary data.</text>
</comment>
<evidence type="ECO:0000259" key="5">
    <source>
        <dbReference type="Pfam" id="PF01464"/>
    </source>
</evidence>
<dbReference type="InterPro" id="IPR008258">
    <property type="entry name" value="Transglycosylase_SLT_dom_1"/>
</dbReference>
<dbReference type="InterPro" id="IPR023346">
    <property type="entry name" value="Lysozyme-like_dom_sf"/>
</dbReference>
<dbReference type="EMBL" id="JACLAW010000010">
    <property type="protein sequence ID" value="MBC2666504.1"/>
    <property type="molecule type" value="Genomic_DNA"/>
</dbReference>
<dbReference type="SUPFAM" id="SSF48435">
    <property type="entry name" value="Bacterial muramidases"/>
    <property type="match status" value="1"/>
</dbReference>
<name>A0A7X1FTC9_9SPHN</name>
<accession>A0A7X1FTC9</accession>
<dbReference type="CDD" id="cd13401">
    <property type="entry name" value="Slt70-like"/>
    <property type="match status" value="1"/>
</dbReference>
<gene>
    <name evidence="6" type="ORF">H7F51_13330</name>
</gene>
<comment type="similarity">
    <text evidence="2">Belongs to the virb1 family.</text>
</comment>
<dbReference type="GO" id="GO:0042597">
    <property type="term" value="C:periplasmic space"/>
    <property type="evidence" value="ECO:0007669"/>
    <property type="project" value="InterPro"/>
</dbReference>
<dbReference type="Proteomes" id="UP000566813">
    <property type="component" value="Unassembled WGS sequence"/>
</dbReference>
<sequence>MSSMVRKSVAVSLLVFIALEGPASSQSVSIPVVQPLPAPGSTSTAPAQTLAVPTSGEGSEWDRARAQLKMSAATPVAQAIYRWKTLSSYDNLSFSDYSGFLLAYPGYPEEAKLRRYAEQALERGPADARQIATYFDRNAPLSNPARAQYALAAAQLGRGDAPALALAAWRGGAMSDAAEASIGAMVFGKASAADQDARMDALLWAGATQQAQRQIALTSPARRDVFSMRLAALQGTDPAALGLMVPAMIGADPGYDYNRARQLINAGRQGEAAILLAGRPALAALPADGEKWVGLQLSAARNADAASAVQIASKIDDGFAPRTDISAASFRLRDDYTSLMWLGGTKALWSLGNPRAAAPLFWRYGNAARTPQTRSKGFYWAGRALAQAGDAAAAAQYFQQAAAYPDQFYGQLALERLGKPIPAFANAPTVAPSPAERQAFLSRPIAAAVREVARDSDWPTAVRFFKEIADQAATPAEHQIVADMARELGRRDLGVILGQAAGASGIQDFQHVAFPLIPTPEGTDWTMVHAISRQESQFAQNAVSHAGARGLMQLMPSTAREQAGKVGLAFDASALMNEPGYNLKLGDAFFGRMMTYYNGSYPLAVAAYNAGPGNVNKWLRANGDPRTGTIDWIDWVERIPISETRNYVQRVLENAVVYEAMNPAKASYKGANPLSHFLGKSSGG</sequence>
<proteinExistence type="inferred from homology"/>
<dbReference type="Pfam" id="PF01464">
    <property type="entry name" value="SLT"/>
    <property type="match status" value="1"/>
</dbReference>
<evidence type="ECO:0000256" key="3">
    <source>
        <dbReference type="ARBA" id="ARBA00022729"/>
    </source>
</evidence>
<evidence type="ECO:0000256" key="4">
    <source>
        <dbReference type="SAM" id="SignalP"/>
    </source>
</evidence>
<evidence type="ECO:0000313" key="7">
    <source>
        <dbReference type="Proteomes" id="UP000566813"/>
    </source>
</evidence>
<dbReference type="PANTHER" id="PTHR37423">
    <property type="entry name" value="SOLUBLE LYTIC MUREIN TRANSGLYCOSYLASE-RELATED"/>
    <property type="match status" value="1"/>
</dbReference>
<evidence type="ECO:0000256" key="2">
    <source>
        <dbReference type="ARBA" id="ARBA00009387"/>
    </source>
</evidence>
<reference evidence="6 7" key="1">
    <citation type="submission" date="2020-08" db="EMBL/GenBank/DDBJ databases">
        <title>The genome sequence of type strain Novosphingobium flavum NBRC 111647.</title>
        <authorList>
            <person name="Liu Y."/>
        </authorList>
    </citation>
    <scope>NUCLEOTIDE SEQUENCE [LARGE SCALE GENOMIC DNA]</scope>
    <source>
        <strain evidence="6 7">NBRC 111647</strain>
    </source>
</reference>